<keyword evidence="7 14" id="KW-0812">Transmembrane</keyword>
<evidence type="ECO:0000256" key="9">
    <source>
        <dbReference type="ARBA" id="ARBA00023136"/>
    </source>
</evidence>
<feature type="transmembrane region" description="Helical" evidence="14">
    <location>
        <begin position="92"/>
        <end position="112"/>
    </location>
</feature>
<evidence type="ECO:0000256" key="2">
    <source>
        <dbReference type="ARBA" id="ARBA00011738"/>
    </source>
</evidence>
<evidence type="ECO:0000256" key="10">
    <source>
        <dbReference type="ARBA" id="ARBA00037387"/>
    </source>
</evidence>
<evidence type="ECO:0000256" key="7">
    <source>
        <dbReference type="ARBA" id="ARBA00022692"/>
    </source>
</evidence>
<evidence type="ECO:0000256" key="13">
    <source>
        <dbReference type="ARBA" id="ARBA00042859"/>
    </source>
</evidence>
<proteinExistence type="inferred from homology"/>
<feature type="transmembrane region" description="Helical" evidence="14">
    <location>
        <begin position="255"/>
        <end position="274"/>
    </location>
</feature>
<dbReference type="Proteomes" id="UP000285532">
    <property type="component" value="Unassembled WGS sequence"/>
</dbReference>
<evidence type="ECO:0000256" key="8">
    <source>
        <dbReference type="ARBA" id="ARBA00022989"/>
    </source>
</evidence>
<feature type="transmembrane region" description="Helical" evidence="14">
    <location>
        <begin position="6"/>
        <end position="26"/>
    </location>
</feature>
<keyword evidence="9 14" id="KW-0472">Membrane</keyword>
<feature type="transmembrane region" description="Helical" evidence="14">
    <location>
        <begin position="33"/>
        <end position="56"/>
    </location>
</feature>
<dbReference type="RefSeq" id="WP_123156166.1">
    <property type="nucleotide sequence ID" value="NZ_LKFI01000094.1"/>
</dbReference>
<keyword evidence="4" id="KW-1003">Cell membrane</keyword>
<evidence type="ECO:0000256" key="5">
    <source>
        <dbReference type="ARBA" id="ARBA00022597"/>
    </source>
</evidence>
<feature type="transmembrane region" description="Helical" evidence="14">
    <location>
        <begin position="318"/>
        <end position="337"/>
    </location>
</feature>
<evidence type="ECO:0000256" key="12">
    <source>
        <dbReference type="ARBA" id="ARBA00039702"/>
    </source>
</evidence>
<keyword evidence="6" id="KW-0598">Phosphotransferase system</keyword>
<evidence type="ECO:0000313" key="16">
    <source>
        <dbReference type="Proteomes" id="UP000285532"/>
    </source>
</evidence>
<dbReference type="EMBL" id="LKFU01000156">
    <property type="protein sequence ID" value="RND80202.1"/>
    <property type="molecule type" value="Genomic_DNA"/>
</dbReference>
<evidence type="ECO:0000256" key="11">
    <source>
        <dbReference type="ARBA" id="ARBA00038218"/>
    </source>
</evidence>
<evidence type="ECO:0000256" key="4">
    <source>
        <dbReference type="ARBA" id="ARBA00022475"/>
    </source>
</evidence>
<dbReference type="InterPro" id="IPR051562">
    <property type="entry name" value="Ascorbate-PTS_EIIC"/>
</dbReference>
<reference evidence="15 16" key="1">
    <citation type="journal article" date="2018" name="Front. Microbiol.">
        <title>Conversion of Methionine to Cysteine in Lactobacillus paracasei Depends on the Highly Mobile cysK-ctl-cysE Gene Cluster.</title>
        <authorList>
            <person name="Wuthrich D."/>
            <person name="Irmler S."/>
            <person name="Berthoud H."/>
            <person name="Guggenbuhl B."/>
            <person name="Eugster E."/>
            <person name="Bruggmann R."/>
        </authorList>
    </citation>
    <scope>NUCLEOTIDE SEQUENCE [LARGE SCALE GENOMIC DNA]</scope>
    <source>
        <strain evidence="15 16">FAM18172</strain>
    </source>
</reference>
<sequence length="454" mass="47480">MLNFVLQIIQTPAIILGLIAMIGLILQRKNFGAVFSGTVKTAVGMLIVGSGSTIIVTEVTPFSTVFSKVFHLNGFATSSEAVVGALQTNVKAIAATSAIIMGLGFVINLLAARFTPLKYIFLTGHMMWILSIMIAAMFVTAGYSEQMTILWGALLQGMITSILPSIAQPSVKKVTGNDMFAMGHLTTIGTVVAGYAGGLLGNKKNDAEKVQLPAYLSFFKDTAMSVSIVMGVFYLVLFIIAGPNAVKGMTAGQNYIVFALLKALGFTSGILVLLQGIRLFLGEIVPAFKGISDRLVPGALPALDVPVLFGFAPNALMIGFLSGIVGMIIGMLVSGAVFGIVPLISIIGSFFTGGVAGIFGNARGGIRGASVAGVVYGFLLIFSSAIFAKLVNLTQYGVKGVGLDCTDAVAVGLLLKNPVIGIIAVFAVFVLMCIVEIRRKGRKEAVTKTDTKAE</sequence>
<feature type="transmembrane region" description="Helical" evidence="14">
    <location>
        <begin position="343"/>
        <end position="362"/>
    </location>
</feature>
<comment type="similarity">
    <text evidence="11">Belongs to the UlaA family.</text>
</comment>
<keyword evidence="3" id="KW-0813">Transport</keyword>
<feature type="transmembrane region" description="Helical" evidence="14">
    <location>
        <begin position="369"/>
        <end position="388"/>
    </location>
</feature>
<dbReference type="GO" id="GO:0009401">
    <property type="term" value="P:phosphoenolpyruvate-dependent sugar phosphotransferase system"/>
    <property type="evidence" value="ECO:0007669"/>
    <property type="project" value="UniProtKB-KW"/>
</dbReference>
<comment type="function">
    <text evidence="10">The phosphoenolpyruvate-dependent sugar phosphotransferase system (sugar PTS), a major carbohydrate active transport system, catalyzes the phosphorylation of incoming sugar substrates concomitantly with their translocation across the cell membrane. The enzyme II UlaABC PTS system is involved in ascorbate transport.</text>
</comment>
<comment type="subcellular location">
    <subcellularLocation>
        <location evidence="1">Cell membrane</location>
        <topology evidence="1">Multi-pass membrane protein</topology>
    </subcellularLocation>
</comment>
<protein>
    <recommendedName>
        <fullName evidence="12">Ascorbate-specific PTS system EIIC component</fullName>
    </recommendedName>
    <alternativeName>
        <fullName evidence="13">Ascorbate-specific permease IIC component UlaA</fullName>
    </alternativeName>
</protein>
<dbReference type="AlphaFoldDB" id="A0A422M0J7"/>
<evidence type="ECO:0000256" key="14">
    <source>
        <dbReference type="SAM" id="Phobius"/>
    </source>
</evidence>
<feature type="transmembrane region" description="Helical" evidence="14">
    <location>
        <begin position="408"/>
        <end position="435"/>
    </location>
</feature>
<dbReference type="PANTHER" id="PTHR33843">
    <property type="entry name" value="ASCORBATE-SPECIFIC PTS SYSTEM EIIC COMPONENT"/>
    <property type="match status" value="1"/>
</dbReference>
<organism evidence="15 16">
    <name type="scientific">Lacticaseibacillus paracasei</name>
    <name type="common">Lactobacillus paracasei</name>
    <dbReference type="NCBI Taxonomy" id="1597"/>
    <lineage>
        <taxon>Bacteria</taxon>
        <taxon>Bacillati</taxon>
        <taxon>Bacillota</taxon>
        <taxon>Bacilli</taxon>
        <taxon>Lactobacillales</taxon>
        <taxon>Lactobacillaceae</taxon>
        <taxon>Lacticaseibacillus</taxon>
    </lineage>
</organism>
<dbReference type="GO" id="GO:0005886">
    <property type="term" value="C:plasma membrane"/>
    <property type="evidence" value="ECO:0007669"/>
    <property type="project" value="UniProtKB-SubCell"/>
</dbReference>
<keyword evidence="8 14" id="KW-1133">Transmembrane helix</keyword>
<keyword evidence="5" id="KW-0762">Sugar transport</keyword>
<evidence type="ECO:0000256" key="6">
    <source>
        <dbReference type="ARBA" id="ARBA00022683"/>
    </source>
</evidence>
<comment type="subunit">
    <text evidence="2">Homodimer.</text>
</comment>
<evidence type="ECO:0000256" key="3">
    <source>
        <dbReference type="ARBA" id="ARBA00022448"/>
    </source>
</evidence>
<evidence type="ECO:0000313" key="15">
    <source>
        <dbReference type="EMBL" id="RND80202.1"/>
    </source>
</evidence>
<accession>A0A422M0J7</accession>
<feature type="transmembrane region" description="Helical" evidence="14">
    <location>
        <begin position="179"/>
        <end position="202"/>
    </location>
</feature>
<feature type="transmembrane region" description="Helical" evidence="14">
    <location>
        <begin position="222"/>
        <end position="243"/>
    </location>
</feature>
<evidence type="ECO:0000256" key="1">
    <source>
        <dbReference type="ARBA" id="ARBA00004651"/>
    </source>
</evidence>
<comment type="caution">
    <text evidence="15">The sequence shown here is derived from an EMBL/GenBank/DDBJ whole genome shotgun (WGS) entry which is preliminary data.</text>
</comment>
<gene>
    <name evidence="15" type="ORF">FAM18172_03083</name>
</gene>
<feature type="transmembrane region" description="Helical" evidence="14">
    <location>
        <begin position="119"/>
        <end position="143"/>
    </location>
</feature>
<name>A0A422M0J7_LACPA</name>
<dbReference type="PANTHER" id="PTHR33843:SF4">
    <property type="entry name" value="ASCORBATE-SPECIFIC PTS SYSTEM EIIC COMPONENT"/>
    <property type="match status" value="1"/>
</dbReference>
<dbReference type="InterPro" id="IPR004703">
    <property type="entry name" value="PTS_sugar-sp_permease"/>
</dbReference>
<dbReference type="Pfam" id="PF03611">
    <property type="entry name" value="EIIC-GAT"/>
    <property type="match status" value="1"/>
</dbReference>